<dbReference type="HOGENOM" id="CLU_2718358_0_0_0"/>
<dbReference type="RefSeq" id="WP_013449735.1">
    <property type="nucleotide sequence ID" value="NC_014753.1"/>
</dbReference>
<keyword evidence="1" id="KW-0614">Plasmid</keyword>
<dbReference type="AlphaFoldDB" id="E4UAX0"/>
<keyword evidence="2" id="KW-1185">Reference proteome</keyword>
<evidence type="ECO:0000313" key="2">
    <source>
        <dbReference type="Proteomes" id="UP000008722"/>
    </source>
</evidence>
<organism evidence="1 2">
    <name type="scientific">Oceanithermus profundus (strain DSM 14977 / NBRC 100410 / VKM B-2274 / 506)</name>
    <dbReference type="NCBI Taxonomy" id="670487"/>
    <lineage>
        <taxon>Bacteria</taxon>
        <taxon>Thermotogati</taxon>
        <taxon>Deinococcota</taxon>
        <taxon>Deinococci</taxon>
        <taxon>Thermales</taxon>
        <taxon>Thermaceae</taxon>
        <taxon>Oceanithermus</taxon>
    </lineage>
</organism>
<dbReference type="EMBL" id="CP002362">
    <property type="protein sequence ID" value="ADR37755.1"/>
    <property type="molecule type" value="Genomic_DNA"/>
</dbReference>
<name>E4UAX0_OCEP5</name>
<reference evidence="2" key="1">
    <citation type="submission" date="2010-11" db="EMBL/GenBank/DDBJ databases">
        <title>The complete sequence of plasmid of Oceanithermus profundus DSM 14977.</title>
        <authorList>
            <consortium name="US DOE Joint Genome Institute (JGI-PGF)"/>
            <person name="Lucas S."/>
            <person name="Copeland A."/>
            <person name="Lapidus A."/>
            <person name="Bruce D."/>
            <person name="Goodwin L."/>
            <person name="Pitluck S."/>
            <person name="Kyrpides N."/>
            <person name="Mavromatis K."/>
            <person name="Pagani I."/>
            <person name="Ivanova N."/>
            <person name="Zhang X."/>
            <person name="Brettin T."/>
            <person name="Detter J.C."/>
            <person name="Tapia R."/>
            <person name="Han C."/>
            <person name="Land M."/>
            <person name="Hauser L."/>
            <person name="Markowitz V."/>
            <person name="Cheng J.-F."/>
            <person name="Hugenholtz P."/>
            <person name="Woyke T."/>
            <person name="Wu D."/>
            <person name="Tindall B."/>
            <person name="Faehnrich R."/>
            <person name="Brambilla E."/>
            <person name="Klenk H.-P."/>
            <person name="Eisen J.A."/>
        </authorList>
    </citation>
    <scope>NUCLEOTIDE SEQUENCE [LARGE SCALE GENOMIC DNA]</scope>
    <source>
        <strain evidence="2">DSM 14977 / NBRC 100410 / VKM B-2274 / 506</strain>
        <plasmid evidence="2">Plasmid pOCEPR01</plasmid>
    </source>
</reference>
<sequence>MLFRGAFFGQPALEENGVIFEPHGRFVGDSNLHGLAHQLRKAFTGPEDLPRKRIQGLSVAMQNVGIALEIDE</sequence>
<evidence type="ECO:0000313" key="1">
    <source>
        <dbReference type="EMBL" id="ADR37755.1"/>
    </source>
</evidence>
<protein>
    <submittedName>
        <fullName evidence="1">Uncharacterized protein</fullName>
    </submittedName>
</protein>
<gene>
    <name evidence="1" type="ordered locus">Ocepr_2307</name>
</gene>
<dbReference type="KEGG" id="opr:Ocepr_2307"/>
<reference evidence="1 2" key="2">
    <citation type="journal article" date="2011" name="Stand. Genomic Sci.">
        <title>Complete genome sequence of Oceanithermus profundus type strain (506).</title>
        <authorList>
            <person name="Pati A."/>
            <person name="Zhang X."/>
            <person name="Lapidus A."/>
            <person name="Nolan M."/>
            <person name="Lucas S."/>
            <person name="Del Rio T.G."/>
            <person name="Tice H."/>
            <person name="Cheng J.F."/>
            <person name="Tapia R."/>
            <person name="Han C."/>
            <person name="Goodwin L."/>
            <person name="Pitluck S."/>
            <person name="Liolios K."/>
            <person name="Pagani I."/>
            <person name="Ivanova N."/>
            <person name="Mavromatis K."/>
            <person name="Chen A."/>
            <person name="Palaniappan K."/>
            <person name="Hauser L."/>
            <person name="Jeffries C.D."/>
            <person name="Brambilla E.M."/>
            <person name="Rohl A."/>
            <person name="Mwirichia R."/>
            <person name="Rohde M."/>
            <person name="Tindall B.J."/>
            <person name="Sikorski J."/>
            <person name="Wirth R."/>
            <person name="Goker M."/>
            <person name="Woyke T."/>
            <person name="Detter J.C."/>
            <person name="Bristow J."/>
            <person name="Eisen J.A."/>
            <person name="Markowitz V."/>
            <person name="Hugenholtz P."/>
            <person name="Kyrpides N.C."/>
            <person name="Klenk H.P."/>
            <person name="Land M."/>
        </authorList>
    </citation>
    <scope>NUCLEOTIDE SEQUENCE [LARGE SCALE GENOMIC DNA]</scope>
    <source>
        <strain evidence="2">DSM 14977 / NBRC 100410 / VKM B-2274 / 506</strain>
        <plasmid evidence="2">Plasmid pOCEPR01</plasmid>
    </source>
</reference>
<accession>E4UAX0</accession>
<dbReference type="Proteomes" id="UP000008722">
    <property type="component" value="Plasmid pOCEPR01"/>
</dbReference>
<proteinExistence type="predicted"/>
<geneLocation type="plasmid" evidence="1 2">
    <name>pOCEPR01</name>
</geneLocation>